<dbReference type="InterPro" id="IPR035234">
    <property type="entry name" value="IgGFc-bd_N"/>
</dbReference>
<gene>
    <name evidence="2" type="ORF">GCM10011387_10140</name>
</gene>
<evidence type="ECO:0000259" key="1">
    <source>
        <dbReference type="Pfam" id="PF17517"/>
    </source>
</evidence>
<dbReference type="RefSeq" id="WP_188625769.1">
    <property type="nucleotide sequence ID" value="NZ_BMIL01000003.1"/>
</dbReference>
<reference evidence="2" key="1">
    <citation type="journal article" date="2014" name="Int. J. Syst. Evol. Microbiol.">
        <title>Complete genome sequence of Corynebacterium casei LMG S-19264T (=DSM 44701T), isolated from a smear-ripened cheese.</title>
        <authorList>
            <consortium name="US DOE Joint Genome Institute (JGI-PGF)"/>
            <person name="Walter F."/>
            <person name="Albersmeier A."/>
            <person name="Kalinowski J."/>
            <person name="Ruckert C."/>
        </authorList>
    </citation>
    <scope>NUCLEOTIDE SEQUENCE</scope>
    <source>
        <strain evidence="2">CGMCC 1.15343</strain>
    </source>
</reference>
<accession>A0A916XBG4</accession>
<evidence type="ECO:0000313" key="2">
    <source>
        <dbReference type="EMBL" id="GGC58451.1"/>
    </source>
</evidence>
<feature type="domain" description="IgGFc-binding protein N-terminal" evidence="1">
    <location>
        <begin position="82"/>
        <end position="384"/>
    </location>
</feature>
<dbReference type="EMBL" id="BMIL01000003">
    <property type="protein sequence ID" value="GGC58451.1"/>
    <property type="molecule type" value="Genomic_DNA"/>
</dbReference>
<dbReference type="AlphaFoldDB" id="A0A916XBG4"/>
<dbReference type="NCBIfam" id="TIGR04131">
    <property type="entry name" value="Bac_Flav_CTERM"/>
    <property type="match status" value="1"/>
</dbReference>
<evidence type="ECO:0000313" key="3">
    <source>
        <dbReference type="Proteomes" id="UP000651668"/>
    </source>
</evidence>
<sequence length="682" mass="75085">MSIYITAQNNSSGKVTIGDSSVDFSVLANKIVEIPIPYDKAHISPNLSNTLIKNKGIHIVVDPGQAKVAVFAFISASARSEAYIVLPKEAMGQEYYAIGHEGKPVPNFEENGTPGQHYLIVTAVEPNTRIVITKPDKSVVTTLLPDAGDVYQLTSDQEFSGTKVQSTNCSTFAVYTGHSGIAFNHATQDLTSFDPLVQQLFPTESWGRTYGLIPFSNRNYFYKVVAAEDNTEIRINGQVQAVLNAGGSYIPANLPLTQPLLLSANNPVCVAQFAYVQADLSPDPGVVTFGDPDMVVLNPEEYNIKRITLFASFDRTPEYFLNIFMKTSGTASFKINGATPSGVWKKMPTDPSYSYIQIEFNQYTLNQRSLTLTADEGFNAMAYGFGEFESYAYSAGTNLAIKNYLRLTNVNANVTDVNACINEPLSVKVVLPAKANKLTWSFEDQSLNFTEVSPPARIFKNEDGATQFEYTYNNGVVRYNRLGIHQITLTADLDPGTNPCPEDSRLKVYTYNFEISEPNFTVPDTVEVLAGGTAKINGLPGTGNLTYRWSPSFGISDPNIVNPIVTAEQSTMYTVTAYSDLGCSIAKPVFVKVVDKLQVPNTFSPNGDNVNDVWNLKLLDTYENALVEIFNRYGQVIYRNVGYKIPFDGYFQGQPLPVGTYYYVISPRNGKKNLTGSLTIIR</sequence>
<dbReference type="PANTHER" id="PTHR46534:SF1">
    <property type="entry name" value="IGGFC-BINDING PROTEIN N-TERMINAL DOMAIN-CONTAINING PROTEIN"/>
    <property type="match status" value="1"/>
</dbReference>
<dbReference type="PANTHER" id="PTHR46534">
    <property type="entry name" value="IGGFC_BINDING DOMAIN-CONTAINING PROTEIN"/>
    <property type="match status" value="1"/>
</dbReference>
<keyword evidence="3" id="KW-1185">Reference proteome</keyword>
<proteinExistence type="predicted"/>
<protein>
    <recommendedName>
        <fullName evidence="1">IgGFc-binding protein N-terminal domain-containing protein</fullName>
    </recommendedName>
</protein>
<dbReference type="Pfam" id="PF13585">
    <property type="entry name" value="CHU_C"/>
    <property type="match status" value="1"/>
</dbReference>
<name>A0A916XBG4_9SPHI</name>
<reference evidence="2" key="2">
    <citation type="submission" date="2020-09" db="EMBL/GenBank/DDBJ databases">
        <authorList>
            <person name="Sun Q."/>
            <person name="Zhou Y."/>
        </authorList>
    </citation>
    <scope>NUCLEOTIDE SEQUENCE</scope>
    <source>
        <strain evidence="2">CGMCC 1.15343</strain>
    </source>
</reference>
<dbReference type="Pfam" id="PF17517">
    <property type="entry name" value="IgGFc_binding"/>
    <property type="match status" value="1"/>
</dbReference>
<comment type="caution">
    <text evidence="2">The sequence shown here is derived from an EMBL/GenBank/DDBJ whole genome shotgun (WGS) entry which is preliminary data.</text>
</comment>
<dbReference type="InterPro" id="IPR026341">
    <property type="entry name" value="T9SS_type_B"/>
</dbReference>
<dbReference type="Proteomes" id="UP000651668">
    <property type="component" value="Unassembled WGS sequence"/>
</dbReference>
<organism evidence="2 3">
    <name type="scientific">Pedobacter quisquiliarum</name>
    <dbReference type="NCBI Taxonomy" id="1834438"/>
    <lineage>
        <taxon>Bacteria</taxon>
        <taxon>Pseudomonadati</taxon>
        <taxon>Bacteroidota</taxon>
        <taxon>Sphingobacteriia</taxon>
        <taxon>Sphingobacteriales</taxon>
        <taxon>Sphingobacteriaceae</taxon>
        <taxon>Pedobacter</taxon>
    </lineage>
</organism>